<evidence type="ECO:0000256" key="2">
    <source>
        <dbReference type="ARBA" id="ARBA00022448"/>
    </source>
</evidence>
<dbReference type="GO" id="GO:0015344">
    <property type="term" value="F:siderophore uptake transmembrane transporter activity"/>
    <property type="evidence" value="ECO:0007669"/>
    <property type="project" value="TreeGrafter"/>
</dbReference>
<accession>A0A4Q0Y1R1</accession>
<organism evidence="7 8">
    <name type="scientific">Halarcobacter anaerophilus</name>
    <dbReference type="NCBI Taxonomy" id="877500"/>
    <lineage>
        <taxon>Bacteria</taxon>
        <taxon>Pseudomonadati</taxon>
        <taxon>Campylobacterota</taxon>
        <taxon>Epsilonproteobacteria</taxon>
        <taxon>Campylobacterales</taxon>
        <taxon>Arcobacteraceae</taxon>
        <taxon>Halarcobacter</taxon>
    </lineage>
</organism>
<dbReference type="GO" id="GO:0009279">
    <property type="term" value="C:cell outer membrane"/>
    <property type="evidence" value="ECO:0007669"/>
    <property type="project" value="UniProtKB-SubCell"/>
</dbReference>
<evidence type="ECO:0008006" key="9">
    <source>
        <dbReference type="Google" id="ProtNLM"/>
    </source>
</evidence>
<reference evidence="7 8" key="1">
    <citation type="submission" date="2017-10" db="EMBL/GenBank/DDBJ databases">
        <title>Genomics of the genus Arcobacter.</title>
        <authorList>
            <person name="Perez-Cataluna A."/>
            <person name="Figueras M.J."/>
        </authorList>
    </citation>
    <scope>NUCLEOTIDE SEQUENCE [LARGE SCALE GENOMIC DNA]</scope>
    <source>
        <strain evidence="7 8">DSM 24636</strain>
    </source>
</reference>
<keyword evidence="2" id="KW-0813">Transport</keyword>
<evidence type="ECO:0000256" key="1">
    <source>
        <dbReference type="ARBA" id="ARBA00004571"/>
    </source>
</evidence>
<dbReference type="PANTHER" id="PTHR32552:SF82">
    <property type="entry name" value="FCUA PROTEIN"/>
    <property type="match status" value="1"/>
</dbReference>
<dbReference type="Gene3D" id="2.40.170.20">
    <property type="entry name" value="TonB-dependent receptor, beta-barrel domain"/>
    <property type="match status" value="1"/>
</dbReference>
<keyword evidence="4" id="KW-0812">Transmembrane</keyword>
<keyword evidence="3" id="KW-1134">Transmembrane beta strand</keyword>
<dbReference type="InterPro" id="IPR036942">
    <property type="entry name" value="Beta-barrel_TonB_sf"/>
</dbReference>
<dbReference type="Proteomes" id="UP000290191">
    <property type="component" value="Unassembled WGS sequence"/>
</dbReference>
<evidence type="ECO:0000256" key="3">
    <source>
        <dbReference type="ARBA" id="ARBA00022452"/>
    </source>
</evidence>
<protein>
    <recommendedName>
        <fullName evidence="9">TonB-dependent receptor-like beta-barrel domain-containing protein</fullName>
    </recommendedName>
</protein>
<name>A0A4Q0Y1R1_9BACT</name>
<gene>
    <name evidence="7" type="ORF">CRV06_03490</name>
</gene>
<evidence type="ECO:0000256" key="5">
    <source>
        <dbReference type="ARBA" id="ARBA00023136"/>
    </source>
</evidence>
<comment type="caution">
    <text evidence="7">The sequence shown here is derived from an EMBL/GenBank/DDBJ whole genome shotgun (WGS) entry which is preliminary data.</text>
</comment>
<comment type="subcellular location">
    <subcellularLocation>
        <location evidence="1">Cell outer membrane</location>
        <topology evidence="1">Multi-pass membrane protein</topology>
    </subcellularLocation>
</comment>
<dbReference type="PANTHER" id="PTHR32552">
    <property type="entry name" value="FERRICHROME IRON RECEPTOR-RELATED"/>
    <property type="match status" value="1"/>
</dbReference>
<dbReference type="RefSeq" id="WP_129081364.1">
    <property type="nucleotide sequence ID" value="NZ_CP041070.1"/>
</dbReference>
<evidence type="ECO:0000256" key="6">
    <source>
        <dbReference type="ARBA" id="ARBA00023237"/>
    </source>
</evidence>
<keyword evidence="8" id="KW-1185">Reference proteome</keyword>
<sequence>MPSRSLKFIFLLFIIFIQVLNAQGLDYNFYNLKLTTSNDKNAEVKVQKKRDFFEYSLKYKLSKDGYEYIQTPYYDFSNVENENFSNLVFDNHFYFDDNIWLDINMNYENSKGKTISGFGNLLYRKNSISQNSKVEFFFKPNSIVTTNIKFENTDLGTSSYDRFKNNENKKLTLSLKGEFDLFTIKSSVYQLSSDSNYFYKRLDSYSYYQLTNKNYKGVELNLSKQIDDTSFVSSSFFNVDRNYNYFYEEEGEDNSSKLINEVYKGVELFFSKEFLENLKLIASGKITDVEIINSNKDYLIGKKPKYSPEKKAELRLEYALKNMEISANISHTGSRYTNSSNSNELDSYTLGGLGATFYTQLINKDIKINLNIENLFDKEYFLYSDTLGRPRTLFFNISMEL</sequence>
<dbReference type="InterPro" id="IPR039426">
    <property type="entry name" value="TonB-dep_rcpt-like"/>
</dbReference>
<keyword evidence="6" id="KW-0998">Cell outer membrane</keyword>
<dbReference type="OrthoDB" id="5348914at2"/>
<proteinExistence type="predicted"/>
<dbReference type="EMBL" id="PDKO01000002">
    <property type="protein sequence ID" value="RXJ64016.1"/>
    <property type="molecule type" value="Genomic_DNA"/>
</dbReference>
<evidence type="ECO:0000256" key="4">
    <source>
        <dbReference type="ARBA" id="ARBA00022692"/>
    </source>
</evidence>
<evidence type="ECO:0000313" key="8">
    <source>
        <dbReference type="Proteomes" id="UP000290191"/>
    </source>
</evidence>
<evidence type="ECO:0000313" key="7">
    <source>
        <dbReference type="EMBL" id="RXJ64016.1"/>
    </source>
</evidence>
<dbReference type="STRING" id="877500.GCA_000935065_02969"/>
<dbReference type="AlphaFoldDB" id="A0A4Q0Y1R1"/>
<dbReference type="SUPFAM" id="SSF56935">
    <property type="entry name" value="Porins"/>
    <property type="match status" value="1"/>
</dbReference>
<keyword evidence="5" id="KW-0472">Membrane</keyword>